<keyword evidence="12" id="KW-1185">Reference proteome</keyword>
<evidence type="ECO:0000256" key="6">
    <source>
        <dbReference type="ARBA" id="ARBA00023002"/>
    </source>
</evidence>
<dbReference type="PANTHER" id="PTHR46300:SF7">
    <property type="entry name" value="P450, PUTATIVE (EUROFUNG)-RELATED"/>
    <property type="match status" value="1"/>
</dbReference>
<dbReference type="InterPro" id="IPR002401">
    <property type="entry name" value="Cyt_P450_E_grp-I"/>
</dbReference>
<dbReference type="InterPro" id="IPR036396">
    <property type="entry name" value="Cyt_P450_sf"/>
</dbReference>
<evidence type="ECO:0000313" key="12">
    <source>
        <dbReference type="Proteomes" id="UP000076532"/>
    </source>
</evidence>
<dbReference type="GO" id="GO:0020037">
    <property type="term" value="F:heme binding"/>
    <property type="evidence" value="ECO:0007669"/>
    <property type="project" value="InterPro"/>
</dbReference>
<evidence type="ECO:0000256" key="9">
    <source>
        <dbReference type="PIRSR" id="PIRSR602401-1"/>
    </source>
</evidence>
<evidence type="ECO:0000256" key="7">
    <source>
        <dbReference type="ARBA" id="ARBA00023004"/>
    </source>
</evidence>
<evidence type="ECO:0000256" key="2">
    <source>
        <dbReference type="ARBA" id="ARBA00005179"/>
    </source>
</evidence>
<accession>A0A166WR65</accession>
<keyword evidence="6 10" id="KW-0560">Oxidoreductase</keyword>
<dbReference type="SUPFAM" id="SSF48264">
    <property type="entry name" value="Cytochrome P450"/>
    <property type="match status" value="1"/>
</dbReference>
<dbReference type="GO" id="GO:0005506">
    <property type="term" value="F:iron ion binding"/>
    <property type="evidence" value="ECO:0007669"/>
    <property type="project" value="InterPro"/>
</dbReference>
<dbReference type="Proteomes" id="UP000076532">
    <property type="component" value="Unassembled WGS sequence"/>
</dbReference>
<evidence type="ECO:0000256" key="8">
    <source>
        <dbReference type="ARBA" id="ARBA00023033"/>
    </source>
</evidence>
<keyword evidence="5 9" id="KW-0479">Metal-binding</keyword>
<evidence type="ECO:0000256" key="3">
    <source>
        <dbReference type="ARBA" id="ARBA00010617"/>
    </source>
</evidence>
<gene>
    <name evidence="11" type="ORF">FIBSPDRAFT_720218</name>
</gene>
<keyword evidence="4 9" id="KW-0349">Heme</keyword>
<comment type="cofactor">
    <cofactor evidence="1 9">
        <name>heme</name>
        <dbReference type="ChEBI" id="CHEBI:30413"/>
    </cofactor>
</comment>
<comment type="pathway">
    <text evidence="2">Secondary metabolite biosynthesis.</text>
</comment>
<evidence type="ECO:0000256" key="1">
    <source>
        <dbReference type="ARBA" id="ARBA00001971"/>
    </source>
</evidence>
<dbReference type="OrthoDB" id="2789670at2759"/>
<sequence>MSTKISLDSTQLLLVGLLLVALYVGLHTKTRTSKHPPGPRGLPLIGNLLDMPASYEWLQYRKWSEEFKSDIIYLNILGTQIVVTNTLESTLDLLEKRSSKYSGRHSFQLPNNCAMGWAWNLALMSYGDEWRAHRRLAARGFDAQAMPKFNHAFTRNTRGLLRRLLESPEAWNEHVRHEVGSMIIEITYGLDVLSKNDPFIESADKGLATLALAVVPGAFLVDTLPILKHIPSWFPGAGFKRKAKEWKRYADEVLEAPYKALKEEMASGAAKPSFVQRCLQDMDPNIDTTNQERVIKNTAAEMYVAGADTSASFIATFVLAMIQYPQVQRRAQAELDSVLGPDRLPTFGDMPSLPYLSAITKECFRWEVITPISIPHMLTEDDEYRGWFLPSGTVVIPNSWAIMNDPTVYPDPSVFNPERFLKDGKIDLEVQDPQLAAFGYGRRICPGMRVANAFTWLSAGSILASFNISKPAAKDGTPIELDVKYRSSSIRHPEAFDCLFKPRSENTRDMIVSAAA</sequence>
<dbReference type="InterPro" id="IPR017972">
    <property type="entry name" value="Cyt_P450_CS"/>
</dbReference>
<evidence type="ECO:0000313" key="11">
    <source>
        <dbReference type="EMBL" id="KZP34018.1"/>
    </source>
</evidence>
<keyword evidence="7 9" id="KW-0408">Iron</keyword>
<proteinExistence type="inferred from homology"/>
<dbReference type="PANTHER" id="PTHR46300">
    <property type="entry name" value="P450, PUTATIVE (EUROFUNG)-RELATED-RELATED"/>
    <property type="match status" value="1"/>
</dbReference>
<evidence type="ECO:0000256" key="5">
    <source>
        <dbReference type="ARBA" id="ARBA00022723"/>
    </source>
</evidence>
<keyword evidence="8 10" id="KW-0503">Monooxygenase</keyword>
<dbReference type="GO" id="GO:0016705">
    <property type="term" value="F:oxidoreductase activity, acting on paired donors, with incorporation or reduction of molecular oxygen"/>
    <property type="evidence" value="ECO:0007669"/>
    <property type="project" value="InterPro"/>
</dbReference>
<feature type="binding site" description="axial binding residue" evidence="9">
    <location>
        <position position="445"/>
    </location>
    <ligand>
        <name>heme</name>
        <dbReference type="ChEBI" id="CHEBI:30413"/>
    </ligand>
    <ligandPart>
        <name>Fe</name>
        <dbReference type="ChEBI" id="CHEBI:18248"/>
    </ligandPart>
</feature>
<dbReference type="GO" id="GO:0004497">
    <property type="term" value="F:monooxygenase activity"/>
    <property type="evidence" value="ECO:0007669"/>
    <property type="project" value="UniProtKB-KW"/>
</dbReference>
<reference evidence="11 12" key="1">
    <citation type="journal article" date="2016" name="Mol. Biol. Evol.">
        <title>Comparative Genomics of Early-Diverging Mushroom-Forming Fungi Provides Insights into the Origins of Lignocellulose Decay Capabilities.</title>
        <authorList>
            <person name="Nagy L.G."/>
            <person name="Riley R."/>
            <person name="Tritt A."/>
            <person name="Adam C."/>
            <person name="Daum C."/>
            <person name="Floudas D."/>
            <person name="Sun H."/>
            <person name="Yadav J.S."/>
            <person name="Pangilinan J."/>
            <person name="Larsson K.H."/>
            <person name="Matsuura K."/>
            <person name="Barry K."/>
            <person name="Labutti K."/>
            <person name="Kuo R."/>
            <person name="Ohm R.A."/>
            <person name="Bhattacharya S.S."/>
            <person name="Shirouzu T."/>
            <person name="Yoshinaga Y."/>
            <person name="Martin F.M."/>
            <person name="Grigoriev I.V."/>
            <person name="Hibbett D.S."/>
        </authorList>
    </citation>
    <scope>NUCLEOTIDE SEQUENCE [LARGE SCALE GENOMIC DNA]</scope>
    <source>
        <strain evidence="11 12">CBS 109695</strain>
    </source>
</reference>
<dbReference type="AlphaFoldDB" id="A0A166WR65"/>
<dbReference type="Gene3D" id="1.10.630.10">
    <property type="entry name" value="Cytochrome P450"/>
    <property type="match status" value="1"/>
</dbReference>
<dbReference type="PROSITE" id="PS00086">
    <property type="entry name" value="CYTOCHROME_P450"/>
    <property type="match status" value="1"/>
</dbReference>
<organism evidence="11 12">
    <name type="scientific">Athelia psychrophila</name>
    <dbReference type="NCBI Taxonomy" id="1759441"/>
    <lineage>
        <taxon>Eukaryota</taxon>
        <taxon>Fungi</taxon>
        <taxon>Dikarya</taxon>
        <taxon>Basidiomycota</taxon>
        <taxon>Agaricomycotina</taxon>
        <taxon>Agaricomycetes</taxon>
        <taxon>Agaricomycetidae</taxon>
        <taxon>Atheliales</taxon>
        <taxon>Atheliaceae</taxon>
        <taxon>Athelia</taxon>
    </lineage>
</organism>
<evidence type="ECO:0000256" key="10">
    <source>
        <dbReference type="RuleBase" id="RU000461"/>
    </source>
</evidence>
<dbReference type="InterPro" id="IPR050364">
    <property type="entry name" value="Cytochrome_P450_fung"/>
</dbReference>
<dbReference type="EMBL" id="KV417481">
    <property type="protein sequence ID" value="KZP34018.1"/>
    <property type="molecule type" value="Genomic_DNA"/>
</dbReference>
<dbReference type="Pfam" id="PF00067">
    <property type="entry name" value="p450"/>
    <property type="match status" value="1"/>
</dbReference>
<evidence type="ECO:0000256" key="4">
    <source>
        <dbReference type="ARBA" id="ARBA00022617"/>
    </source>
</evidence>
<comment type="similarity">
    <text evidence="3 10">Belongs to the cytochrome P450 family.</text>
</comment>
<name>A0A166WR65_9AGAM</name>
<dbReference type="CDD" id="cd11065">
    <property type="entry name" value="CYP64-like"/>
    <property type="match status" value="1"/>
</dbReference>
<dbReference type="InterPro" id="IPR001128">
    <property type="entry name" value="Cyt_P450"/>
</dbReference>
<protein>
    <submittedName>
        <fullName evidence="11">Cytochrome P450</fullName>
    </submittedName>
</protein>
<dbReference type="STRING" id="436010.A0A166WR65"/>
<dbReference type="PRINTS" id="PR00463">
    <property type="entry name" value="EP450I"/>
</dbReference>